<reference evidence="1" key="1">
    <citation type="submission" date="2021-06" db="EMBL/GenBank/DDBJ databases">
        <authorList>
            <person name="Kallberg Y."/>
            <person name="Tangrot J."/>
            <person name="Rosling A."/>
        </authorList>
    </citation>
    <scope>NUCLEOTIDE SEQUENCE</scope>
    <source>
        <strain evidence="1">AU212A</strain>
    </source>
</reference>
<organism evidence="1 2">
    <name type="scientific">Scutellospora calospora</name>
    <dbReference type="NCBI Taxonomy" id="85575"/>
    <lineage>
        <taxon>Eukaryota</taxon>
        <taxon>Fungi</taxon>
        <taxon>Fungi incertae sedis</taxon>
        <taxon>Mucoromycota</taxon>
        <taxon>Glomeromycotina</taxon>
        <taxon>Glomeromycetes</taxon>
        <taxon>Diversisporales</taxon>
        <taxon>Gigasporaceae</taxon>
        <taxon>Scutellospora</taxon>
    </lineage>
</organism>
<protein>
    <submittedName>
        <fullName evidence="1">33_t:CDS:1</fullName>
    </submittedName>
</protein>
<dbReference type="EMBL" id="CAJVPM010009783">
    <property type="protein sequence ID" value="CAG8567078.1"/>
    <property type="molecule type" value="Genomic_DNA"/>
</dbReference>
<proteinExistence type="predicted"/>
<feature type="non-terminal residue" evidence="1">
    <location>
        <position position="1"/>
    </location>
</feature>
<evidence type="ECO:0000313" key="2">
    <source>
        <dbReference type="Proteomes" id="UP000789860"/>
    </source>
</evidence>
<name>A0ACA9M3P9_9GLOM</name>
<accession>A0ACA9M3P9</accession>
<keyword evidence="2" id="KW-1185">Reference proteome</keyword>
<comment type="caution">
    <text evidence="1">The sequence shown here is derived from an EMBL/GenBank/DDBJ whole genome shotgun (WGS) entry which is preliminary data.</text>
</comment>
<dbReference type="Proteomes" id="UP000789860">
    <property type="component" value="Unassembled WGS sequence"/>
</dbReference>
<gene>
    <name evidence="1" type="ORF">SCALOS_LOCUS5713</name>
</gene>
<sequence>YSDSENETELTTLLDKELSDFEDYNIPSNRLSEFEFVDSSDNYIEDKIYDELKLEVKKFFEKEKCSCRSKQPCFNQIGYDQFLARQVEFESLDKKI</sequence>
<evidence type="ECO:0000313" key="1">
    <source>
        <dbReference type="EMBL" id="CAG8567078.1"/>
    </source>
</evidence>